<dbReference type="Gene3D" id="3.30.950.10">
    <property type="entry name" value="Methyltransferase, Cobalt-precorrin-4 Transmethylase, Domain 2"/>
    <property type="match status" value="1"/>
</dbReference>
<comment type="function">
    <text evidence="6">Catalyzes the 2'-O-methylation of the ribose of cytidine 1402 (C1402) in 16S rRNA.</text>
</comment>
<dbReference type="GO" id="GO:0005737">
    <property type="term" value="C:cytoplasm"/>
    <property type="evidence" value="ECO:0007669"/>
    <property type="project" value="UniProtKB-SubCell"/>
</dbReference>
<gene>
    <name evidence="6" type="primary">rsmI</name>
    <name evidence="9" type="ORF">SAOR_13745</name>
</gene>
<dbReference type="Pfam" id="PF00590">
    <property type="entry name" value="TP_methylase"/>
    <property type="match status" value="1"/>
</dbReference>
<evidence type="ECO:0000259" key="8">
    <source>
        <dbReference type="PROSITE" id="PS50975"/>
    </source>
</evidence>
<evidence type="ECO:0000256" key="7">
    <source>
        <dbReference type="PROSITE-ProRule" id="PRU00409"/>
    </source>
</evidence>
<dbReference type="InterPro" id="IPR014776">
    <property type="entry name" value="4pyrrole_Mease_sub2"/>
</dbReference>
<keyword evidence="10" id="KW-1185">Reference proteome</keyword>
<sequence>MTATPAMLWIVATPIGNLEDVAARAARVLSEVAVIAAEDTRHSARLSEHLAIGTPMLSLHEHNEAERVPQLIGRLQAGEAVALISDAGTPLISDPGFALVRAARAEGIEVRCVPGACAAVAALSVAGLPSDRFVFEGFLPARAAGRRARLAELADETRTLLFYESSHRIAAAVADIAATLGEQRPVTLCRELTKLHEQSVQLPAEALGQWLAVDANRRRGEFVLVVGGAAVVERHAVEVTLDALLTELLAVTGTKSAAGAAARLLGVSRNAAYARALELQ</sequence>
<dbReference type="InterPro" id="IPR000878">
    <property type="entry name" value="4pyrrol_Mease"/>
</dbReference>
<dbReference type="GO" id="GO:0046872">
    <property type="term" value="F:metal ion binding"/>
    <property type="evidence" value="ECO:0007669"/>
    <property type="project" value="InterPro"/>
</dbReference>
<keyword evidence="5 6" id="KW-0949">S-adenosyl-L-methionine</keyword>
<keyword evidence="7" id="KW-0067">ATP-binding</keyword>
<reference evidence="9 10" key="1">
    <citation type="submission" date="2013-10" db="EMBL/GenBank/DDBJ databases">
        <title>Salinisphaera orenii MK-B5 Genome Sequencing.</title>
        <authorList>
            <person name="Lai Q."/>
            <person name="Li C."/>
            <person name="Shao Z."/>
        </authorList>
    </citation>
    <scope>NUCLEOTIDE SEQUENCE [LARGE SCALE GENOMIC DNA]</scope>
    <source>
        <strain evidence="9 10">MK-B5</strain>
    </source>
</reference>
<evidence type="ECO:0000313" key="10">
    <source>
        <dbReference type="Proteomes" id="UP000283993"/>
    </source>
</evidence>
<keyword evidence="1 6" id="KW-0963">Cytoplasm</keyword>
<dbReference type="RefSeq" id="WP_123631937.1">
    <property type="nucleotide sequence ID" value="NZ_AYKH01000040.1"/>
</dbReference>
<comment type="subcellular location">
    <subcellularLocation>
        <location evidence="6">Cytoplasm</location>
    </subcellularLocation>
</comment>
<dbReference type="GO" id="GO:0070677">
    <property type="term" value="F:rRNA (cytosine-2'-O-)-methyltransferase activity"/>
    <property type="evidence" value="ECO:0007669"/>
    <property type="project" value="UniProtKB-UniRule"/>
</dbReference>
<keyword evidence="7" id="KW-0547">Nucleotide-binding</keyword>
<evidence type="ECO:0000313" key="9">
    <source>
        <dbReference type="EMBL" id="ROO25027.1"/>
    </source>
</evidence>
<keyword evidence="3 6" id="KW-0489">Methyltransferase</keyword>
<dbReference type="InterPro" id="IPR008189">
    <property type="entry name" value="rRNA_ssu_MeTfrase_I"/>
</dbReference>
<organism evidence="9 10">
    <name type="scientific">Salinisphaera orenii MK-B5</name>
    <dbReference type="NCBI Taxonomy" id="856730"/>
    <lineage>
        <taxon>Bacteria</taxon>
        <taxon>Pseudomonadati</taxon>
        <taxon>Pseudomonadota</taxon>
        <taxon>Gammaproteobacteria</taxon>
        <taxon>Salinisphaerales</taxon>
        <taxon>Salinisphaeraceae</taxon>
        <taxon>Salinisphaera</taxon>
    </lineage>
</organism>
<dbReference type="PROSITE" id="PS50975">
    <property type="entry name" value="ATP_GRASP"/>
    <property type="match status" value="1"/>
</dbReference>
<dbReference type="EMBL" id="AYKH01000040">
    <property type="protein sequence ID" value="ROO25027.1"/>
    <property type="molecule type" value="Genomic_DNA"/>
</dbReference>
<comment type="similarity">
    <text evidence="6">Belongs to the methyltransferase superfamily. RsmI family.</text>
</comment>
<dbReference type="PANTHER" id="PTHR46111">
    <property type="entry name" value="RIBOSOMAL RNA SMALL SUBUNIT METHYLTRANSFERASE I"/>
    <property type="match status" value="1"/>
</dbReference>
<dbReference type="InterPro" id="IPR014777">
    <property type="entry name" value="4pyrrole_Mease_sub1"/>
</dbReference>
<evidence type="ECO:0000256" key="4">
    <source>
        <dbReference type="ARBA" id="ARBA00022679"/>
    </source>
</evidence>
<dbReference type="PIRSF" id="PIRSF005917">
    <property type="entry name" value="MTase_YraL"/>
    <property type="match status" value="1"/>
</dbReference>
<evidence type="ECO:0000256" key="5">
    <source>
        <dbReference type="ARBA" id="ARBA00022691"/>
    </source>
</evidence>
<dbReference type="SUPFAM" id="SSF53790">
    <property type="entry name" value="Tetrapyrrole methylase"/>
    <property type="match status" value="1"/>
</dbReference>
<evidence type="ECO:0000256" key="6">
    <source>
        <dbReference type="HAMAP-Rule" id="MF_01877"/>
    </source>
</evidence>
<accession>A0A423PHG0</accession>
<dbReference type="Proteomes" id="UP000283993">
    <property type="component" value="Unassembled WGS sequence"/>
</dbReference>
<dbReference type="Pfam" id="PF23016">
    <property type="entry name" value="RsmI_C"/>
    <property type="match status" value="1"/>
</dbReference>
<dbReference type="Gene3D" id="3.40.1010.10">
    <property type="entry name" value="Cobalt-precorrin-4 Transmethylase, Domain 1"/>
    <property type="match status" value="1"/>
</dbReference>
<evidence type="ECO:0000256" key="2">
    <source>
        <dbReference type="ARBA" id="ARBA00022552"/>
    </source>
</evidence>
<name>A0A423PHG0_9GAMM</name>
<dbReference type="GO" id="GO:0005524">
    <property type="term" value="F:ATP binding"/>
    <property type="evidence" value="ECO:0007669"/>
    <property type="project" value="UniProtKB-UniRule"/>
</dbReference>
<evidence type="ECO:0000256" key="3">
    <source>
        <dbReference type="ARBA" id="ARBA00022603"/>
    </source>
</evidence>
<keyword evidence="2 6" id="KW-0698">rRNA processing</keyword>
<dbReference type="AlphaFoldDB" id="A0A423PHG0"/>
<dbReference type="NCBIfam" id="TIGR00096">
    <property type="entry name" value="16S rRNA (cytidine(1402)-2'-O)-methyltransferase"/>
    <property type="match status" value="1"/>
</dbReference>
<dbReference type="CDD" id="cd11648">
    <property type="entry name" value="RsmI"/>
    <property type="match status" value="1"/>
</dbReference>
<dbReference type="EC" id="2.1.1.198" evidence="6"/>
<proteinExistence type="inferred from homology"/>
<dbReference type="FunFam" id="3.40.1010.10:FF:000007">
    <property type="entry name" value="Ribosomal RNA small subunit methyltransferase I"/>
    <property type="match status" value="1"/>
</dbReference>
<comment type="caution">
    <text evidence="9">The sequence shown here is derived from an EMBL/GenBank/DDBJ whole genome shotgun (WGS) entry which is preliminary data.</text>
</comment>
<dbReference type="HAMAP" id="MF_01877">
    <property type="entry name" value="16SrRNA_methyltr_I"/>
    <property type="match status" value="1"/>
</dbReference>
<comment type="catalytic activity">
    <reaction evidence="6">
        <text>cytidine(1402) in 16S rRNA + S-adenosyl-L-methionine = 2'-O-methylcytidine(1402) in 16S rRNA + S-adenosyl-L-homocysteine + H(+)</text>
        <dbReference type="Rhea" id="RHEA:42924"/>
        <dbReference type="Rhea" id="RHEA-COMP:10285"/>
        <dbReference type="Rhea" id="RHEA-COMP:10286"/>
        <dbReference type="ChEBI" id="CHEBI:15378"/>
        <dbReference type="ChEBI" id="CHEBI:57856"/>
        <dbReference type="ChEBI" id="CHEBI:59789"/>
        <dbReference type="ChEBI" id="CHEBI:74495"/>
        <dbReference type="ChEBI" id="CHEBI:82748"/>
        <dbReference type="EC" id="2.1.1.198"/>
    </reaction>
</comment>
<dbReference type="PROSITE" id="PS01296">
    <property type="entry name" value="RSMI"/>
    <property type="match status" value="1"/>
</dbReference>
<dbReference type="InterPro" id="IPR018063">
    <property type="entry name" value="SAM_MeTrfase_RsmI_CS"/>
</dbReference>
<dbReference type="PANTHER" id="PTHR46111:SF1">
    <property type="entry name" value="RIBOSOMAL RNA SMALL SUBUNIT METHYLTRANSFERASE I"/>
    <property type="match status" value="1"/>
</dbReference>
<dbReference type="FunFam" id="3.30.950.10:FF:000002">
    <property type="entry name" value="Ribosomal RNA small subunit methyltransferase I"/>
    <property type="match status" value="1"/>
</dbReference>
<dbReference type="InterPro" id="IPR011761">
    <property type="entry name" value="ATP-grasp"/>
</dbReference>
<keyword evidence="4 6" id="KW-0808">Transferase</keyword>
<dbReference type="InterPro" id="IPR035996">
    <property type="entry name" value="4pyrrol_Methylase_sf"/>
</dbReference>
<evidence type="ECO:0000256" key="1">
    <source>
        <dbReference type="ARBA" id="ARBA00022490"/>
    </source>
</evidence>
<protein>
    <recommendedName>
        <fullName evidence="6">Ribosomal RNA small subunit methyltransferase I</fullName>
        <ecNumber evidence="6">2.1.1.198</ecNumber>
    </recommendedName>
    <alternativeName>
        <fullName evidence="6">16S rRNA 2'-O-ribose C1402 methyltransferase</fullName>
    </alternativeName>
    <alternativeName>
        <fullName evidence="6">rRNA (cytidine-2'-O-)-methyltransferase RsmI</fullName>
    </alternativeName>
</protein>
<dbReference type="InterPro" id="IPR053910">
    <property type="entry name" value="RsmI_HTH"/>
</dbReference>
<feature type="domain" description="ATP-grasp" evidence="8">
    <location>
        <begin position="43"/>
        <end position="278"/>
    </location>
</feature>